<reference evidence="3" key="1">
    <citation type="journal article" date="2016" name="Nat. Genet.">
        <title>A high-quality carrot genome assembly provides new insights into carotenoid accumulation and asterid genome evolution.</title>
        <authorList>
            <person name="Iorizzo M."/>
            <person name="Ellison S."/>
            <person name="Senalik D."/>
            <person name="Zeng P."/>
            <person name="Satapoomin P."/>
            <person name="Huang J."/>
            <person name="Bowman M."/>
            <person name="Iovene M."/>
            <person name="Sanseverino W."/>
            <person name="Cavagnaro P."/>
            <person name="Yildiz M."/>
            <person name="Macko-Podgorni A."/>
            <person name="Moranska E."/>
            <person name="Grzebelus E."/>
            <person name="Grzebelus D."/>
            <person name="Ashrafi H."/>
            <person name="Zheng Z."/>
            <person name="Cheng S."/>
            <person name="Spooner D."/>
            <person name="Van Deynze A."/>
            <person name="Simon P."/>
        </authorList>
    </citation>
    <scope>NUCLEOTIDE SEQUENCE [LARGE SCALE GENOMIC DNA]</scope>
    <source>
        <tissue evidence="3">Leaf</tissue>
    </source>
</reference>
<gene>
    <name evidence="3" type="ORF">DCAR_019885</name>
</gene>
<evidence type="ECO:0008006" key="4">
    <source>
        <dbReference type="Google" id="ProtNLM"/>
    </source>
</evidence>
<dbReference type="GO" id="GO:0004869">
    <property type="term" value="F:cysteine-type endopeptidase inhibitor activity"/>
    <property type="evidence" value="ECO:0007669"/>
    <property type="project" value="UniProtKB-KW"/>
</dbReference>
<dbReference type="InterPro" id="IPR000010">
    <property type="entry name" value="Cystatin_dom"/>
</dbReference>
<evidence type="ECO:0000256" key="1">
    <source>
        <dbReference type="ARBA" id="ARBA00022690"/>
    </source>
</evidence>
<dbReference type="AlphaFoldDB" id="A0A161ZZG4"/>
<evidence type="ECO:0000313" key="3">
    <source>
        <dbReference type="EMBL" id="KZM92750.1"/>
    </source>
</evidence>
<dbReference type="PANTHER" id="PTHR31260:SF28">
    <property type="entry name" value="CYSTATIN DOMAIN PROTEIN"/>
    <property type="match status" value="1"/>
</dbReference>
<evidence type="ECO:0000256" key="2">
    <source>
        <dbReference type="ARBA" id="ARBA00022704"/>
    </source>
</evidence>
<accession>A0A161ZZG4</accession>
<name>A0A161ZZG4_DAUCS</name>
<dbReference type="InterPro" id="IPR046350">
    <property type="entry name" value="Cystatin_sf"/>
</dbReference>
<dbReference type="EMBL" id="LNRQ01000006">
    <property type="protein sequence ID" value="KZM92750.1"/>
    <property type="molecule type" value="Genomic_DNA"/>
</dbReference>
<keyword evidence="2" id="KW-0789">Thiol protease inhibitor</keyword>
<dbReference type="Gene3D" id="3.10.450.10">
    <property type="match status" value="1"/>
</dbReference>
<keyword evidence="1" id="KW-0646">Protease inhibitor</keyword>
<comment type="caution">
    <text evidence="3">The sequence shown here is derived from an EMBL/GenBank/DDBJ whole genome shotgun (WGS) entry which is preliminary data.</text>
</comment>
<dbReference type="CDD" id="cd00042">
    <property type="entry name" value="CY"/>
    <property type="match status" value="1"/>
</dbReference>
<dbReference type="InterPro" id="IPR006462">
    <property type="entry name" value="MS5"/>
</dbReference>
<dbReference type="Gramene" id="KZM92750">
    <property type="protein sequence ID" value="KZM92750"/>
    <property type="gene ID" value="DCAR_019885"/>
</dbReference>
<dbReference type="PANTHER" id="PTHR31260">
    <property type="entry name" value="CYSTATIN/MONELLIN SUPERFAMILY PROTEIN"/>
    <property type="match status" value="1"/>
</dbReference>
<dbReference type="OMA" id="YIARRSW"/>
<protein>
    <recommendedName>
        <fullName evidence="4">Cystatin domain-containing protein</fullName>
    </recommendedName>
</protein>
<sequence length="269" mass="30720">MKYHDRNSFGLGGKMGSNGKRVEGSGDLILLRGRSREERLKNFIDSFTEEEKAEWDTDDEEDENGRHSMSFEEYVSHRLDMMESDGFDIQDYSKVADPGVLHQFYYPPEKPTDEECVQELKDCSYQAIAKFNSENSTRYGNVLLVKANTQVLCPYRYFITFKATNETNNQQETFQAKVNVCFPNLDKVVELVRIKTAPNPVYIARRSWTKLRVTSSRSPAVLTPSHRGRRVEALLVKTKPSPTLNFPRLSSSVVASVSILVLVVFHSKC</sequence>
<proteinExistence type="predicted"/>
<dbReference type="SUPFAM" id="SSF54403">
    <property type="entry name" value="Cystatin/monellin"/>
    <property type="match status" value="1"/>
</dbReference>
<organism evidence="3">
    <name type="scientific">Daucus carota subsp. sativus</name>
    <name type="common">Carrot</name>
    <dbReference type="NCBI Taxonomy" id="79200"/>
    <lineage>
        <taxon>Eukaryota</taxon>
        <taxon>Viridiplantae</taxon>
        <taxon>Streptophyta</taxon>
        <taxon>Embryophyta</taxon>
        <taxon>Tracheophyta</taxon>
        <taxon>Spermatophyta</taxon>
        <taxon>Magnoliopsida</taxon>
        <taxon>eudicotyledons</taxon>
        <taxon>Gunneridae</taxon>
        <taxon>Pentapetalae</taxon>
        <taxon>asterids</taxon>
        <taxon>campanulids</taxon>
        <taxon>Apiales</taxon>
        <taxon>Apiaceae</taxon>
        <taxon>Apioideae</taxon>
        <taxon>Scandiceae</taxon>
        <taxon>Daucinae</taxon>
        <taxon>Daucus</taxon>
        <taxon>Daucus sect. Daucus</taxon>
    </lineage>
</organism>